<dbReference type="PROSITE" id="PS50135">
    <property type="entry name" value="ZF_ZZ_2"/>
    <property type="match status" value="1"/>
</dbReference>
<evidence type="ECO:0000313" key="7">
    <source>
        <dbReference type="EMBL" id="TYK23071.1"/>
    </source>
</evidence>
<dbReference type="InterPro" id="IPR000433">
    <property type="entry name" value="Znf_ZZ"/>
</dbReference>
<evidence type="ECO:0000313" key="8">
    <source>
        <dbReference type="Proteomes" id="UP000321947"/>
    </source>
</evidence>
<proteinExistence type="predicted"/>
<keyword evidence="2 4" id="KW-0863">Zinc-finger</keyword>
<dbReference type="Gene3D" id="3.30.60.90">
    <property type="match status" value="1"/>
</dbReference>
<dbReference type="GO" id="GO:0003682">
    <property type="term" value="F:chromatin binding"/>
    <property type="evidence" value="ECO:0007669"/>
    <property type="project" value="TreeGrafter"/>
</dbReference>
<dbReference type="Proteomes" id="UP000321947">
    <property type="component" value="Unassembled WGS sequence"/>
</dbReference>
<evidence type="ECO:0000259" key="6">
    <source>
        <dbReference type="PROSITE" id="PS50135"/>
    </source>
</evidence>
<dbReference type="GO" id="GO:0005634">
    <property type="term" value="C:nucleus"/>
    <property type="evidence" value="ECO:0007669"/>
    <property type="project" value="TreeGrafter"/>
</dbReference>
<dbReference type="EMBL" id="SSTD01004586">
    <property type="protein sequence ID" value="TYK23071.1"/>
    <property type="molecule type" value="Genomic_DNA"/>
</dbReference>
<dbReference type="AlphaFoldDB" id="A0A5D3DHD5"/>
<dbReference type="Pfam" id="PF25299">
    <property type="entry name" value="ZZ_ADA2"/>
    <property type="match status" value="1"/>
</dbReference>
<accession>A0A5D3DHD5</accession>
<comment type="caution">
    <text evidence="7">The sequence shown here is derived from an EMBL/GenBank/DDBJ whole genome shotgun (WGS) entry which is preliminary data.</text>
</comment>
<dbReference type="GO" id="GO:0008270">
    <property type="term" value="F:zinc ion binding"/>
    <property type="evidence" value="ECO:0007669"/>
    <property type="project" value="UniProtKB-KW"/>
</dbReference>
<protein>
    <submittedName>
        <fullName evidence="7">Transcriptional adapter ADA2-like isoform X2</fullName>
    </submittedName>
</protein>
<dbReference type="GO" id="GO:0006338">
    <property type="term" value="P:chromatin remodeling"/>
    <property type="evidence" value="ECO:0007669"/>
    <property type="project" value="TreeGrafter"/>
</dbReference>
<evidence type="ECO:0000256" key="1">
    <source>
        <dbReference type="ARBA" id="ARBA00022723"/>
    </source>
</evidence>
<dbReference type="GO" id="GO:0003713">
    <property type="term" value="F:transcription coactivator activity"/>
    <property type="evidence" value="ECO:0007669"/>
    <property type="project" value="TreeGrafter"/>
</dbReference>
<organism evidence="7 8">
    <name type="scientific">Cucumis melo var. makuwa</name>
    <name type="common">Oriental melon</name>
    <dbReference type="NCBI Taxonomy" id="1194695"/>
    <lineage>
        <taxon>Eukaryota</taxon>
        <taxon>Viridiplantae</taxon>
        <taxon>Streptophyta</taxon>
        <taxon>Embryophyta</taxon>
        <taxon>Tracheophyta</taxon>
        <taxon>Spermatophyta</taxon>
        <taxon>Magnoliopsida</taxon>
        <taxon>eudicotyledons</taxon>
        <taxon>Gunneridae</taxon>
        <taxon>Pentapetalae</taxon>
        <taxon>rosids</taxon>
        <taxon>fabids</taxon>
        <taxon>Cucurbitales</taxon>
        <taxon>Cucurbitaceae</taxon>
        <taxon>Benincaseae</taxon>
        <taxon>Cucumis</taxon>
    </lineage>
</organism>
<dbReference type="SMART" id="SM00291">
    <property type="entry name" value="ZnF_ZZ"/>
    <property type="match status" value="1"/>
</dbReference>
<dbReference type="PROSITE" id="PS01357">
    <property type="entry name" value="ZF_ZZ_1"/>
    <property type="match status" value="1"/>
</dbReference>
<keyword evidence="3" id="KW-0862">Zinc</keyword>
<evidence type="ECO:0000256" key="2">
    <source>
        <dbReference type="ARBA" id="ARBA00022771"/>
    </source>
</evidence>
<keyword evidence="1" id="KW-0479">Metal-binding</keyword>
<dbReference type="PANTHER" id="PTHR12374:SF20">
    <property type="entry name" value="TRANSCRIPTIONAL ADAPTER 2-ALPHA"/>
    <property type="match status" value="1"/>
</dbReference>
<reference evidence="7 8" key="1">
    <citation type="submission" date="2019-08" db="EMBL/GenBank/DDBJ databases">
        <title>Draft genome sequences of two oriental melons (Cucumis melo L. var makuwa).</title>
        <authorList>
            <person name="Kwon S.-Y."/>
        </authorList>
    </citation>
    <scope>NUCLEOTIDE SEQUENCE [LARGE SCALE GENOMIC DNA]</scope>
    <source>
        <strain evidence="8">cv. Chang Bougi</strain>
        <tissue evidence="7">Leaf</tissue>
    </source>
</reference>
<evidence type="ECO:0000256" key="4">
    <source>
        <dbReference type="PROSITE-ProRule" id="PRU00228"/>
    </source>
</evidence>
<sequence length="166" mass="18677">MGRSRMVSRPEDEDSNQSKSKRKRPSSTEATNPATGQESGDGKAALYHCNYCNKDLSGRIRIKCVACPDFDLCVECFSVGAELRPHKSNHPYRVMHNTCPNHPRKTAFLSKGRMEEELRDCPTNGSLANQAKVKFLQKRALHGLNILTISKKMIKVFLRLPTKDTT</sequence>
<feature type="domain" description="ZZ-type" evidence="6">
    <location>
        <begin position="44"/>
        <end position="100"/>
    </location>
</feature>
<feature type="compositionally biased region" description="Polar residues" evidence="5">
    <location>
        <begin position="27"/>
        <end position="38"/>
    </location>
</feature>
<dbReference type="InterPro" id="IPR041983">
    <property type="entry name" value="ADA2-like_ZZ"/>
</dbReference>
<evidence type="ECO:0000256" key="3">
    <source>
        <dbReference type="ARBA" id="ARBA00022833"/>
    </source>
</evidence>
<feature type="region of interest" description="Disordered" evidence="5">
    <location>
        <begin position="1"/>
        <end position="41"/>
    </location>
</feature>
<dbReference type="CDD" id="cd02335">
    <property type="entry name" value="ZZ_ADA2"/>
    <property type="match status" value="1"/>
</dbReference>
<name>A0A5D3DHD5_CUCMM</name>
<dbReference type="PANTHER" id="PTHR12374">
    <property type="entry name" value="TRANSCRIPTIONAL ADAPTOR 2 ADA2 -RELATED"/>
    <property type="match status" value="1"/>
</dbReference>
<dbReference type="FunFam" id="3.30.60.90:FF:000013">
    <property type="entry name" value="Transcriptional adapter"/>
    <property type="match status" value="1"/>
</dbReference>
<gene>
    <name evidence="7" type="ORF">E5676_scaffold142G00430</name>
</gene>
<dbReference type="InterPro" id="IPR043145">
    <property type="entry name" value="Znf_ZZ_sf"/>
</dbReference>
<evidence type="ECO:0000256" key="5">
    <source>
        <dbReference type="SAM" id="MobiDB-lite"/>
    </source>
</evidence>
<dbReference type="SUPFAM" id="SSF57850">
    <property type="entry name" value="RING/U-box"/>
    <property type="match status" value="1"/>
</dbReference>
<dbReference type="GO" id="GO:0006357">
    <property type="term" value="P:regulation of transcription by RNA polymerase II"/>
    <property type="evidence" value="ECO:0007669"/>
    <property type="project" value="TreeGrafter"/>
</dbReference>